<gene>
    <name evidence="11" type="ORF">AB433_01835</name>
</gene>
<sequence>MTAAALPYEDKRLWTAAAAGALMLHGAVLAAVLLITPKAAPPLPDPVMELELPPLGPAEVATSASEPTPPVDLPEPVAQELPSYLAPDIDIPETQAALPPDPVRVPPPARIQVPTMQPSVAQAAPPQPQPATRPTEATTGSGDTAGDDPRAKKKAADYYRLLMAHLQRKKQYPSEAKKARQQGVVTVRFTVDRSGNVVASSIKSSSGHALLDDATLTLMQRVSPLPPIPREMGRDSLTIALPIDYALSSK</sequence>
<dbReference type="STRING" id="1348774.AB433_01835"/>
<evidence type="ECO:0000256" key="3">
    <source>
        <dbReference type="ARBA" id="ARBA00022448"/>
    </source>
</evidence>
<dbReference type="Pfam" id="PF03544">
    <property type="entry name" value="TonB_C"/>
    <property type="match status" value="1"/>
</dbReference>
<keyword evidence="9" id="KW-0472">Membrane</keyword>
<keyword evidence="6" id="KW-0812">Transmembrane</keyword>
<dbReference type="GO" id="GO:0098797">
    <property type="term" value="C:plasma membrane protein complex"/>
    <property type="evidence" value="ECO:0007669"/>
    <property type="project" value="TreeGrafter"/>
</dbReference>
<evidence type="ECO:0000313" key="11">
    <source>
        <dbReference type="EMBL" id="AKM08995.1"/>
    </source>
</evidence>
<evidence type="ECO:0000256" key="6">
    <source>
        <dbReference type="ARBA" id="ARBA00022692"/>
    </source>
</evidence>
<dbReference type="Gene3D" id="3.30.1150.10">
    <property type="match status" value="1"/>
</dbReference>
<feature type="domain" description="TonB C-terminal" evidence="10">
    <location>
        <begin position="157"/>
        <end position="250"/>
    </location>
</feature>
<evidence type="ECO:0000313" key="12">
    <source>
        <dbReference type="Proteomes" id="UP000035287"/>
    </source>
</evidence>
<keyword evidence="7" id="KW-0653">Protein transport</keyword>
<dbReference type="InterPro" id="IPR051045">
    <property type="entry name" value="TonB-dependent_transducer"/>
</dbReference>
<dbReference type="OrthoDB" id="9792439at2"/>
<dbReference type="PANTHER" id="PTHR33446">
    <property type="entry name" value="PROTEIN TONB-RELATED"/>
    <property type="match status" value="1"/>
</dbReference>
<proteinExistence type="inferred from homology"/>
<organism evidence="11 12">
    <name type="scientific">Croceicoccus naphthovorans</name>
    <dbReference type="NCBI Taxonomy" id="1348774"/>
    <lineage>
        <taxon>Bacteria</taxon>
        <taxon>Pseudomonadati</taxon>
        <taxon>Pseudomonadota</taxon>
        <taxon>Alphaproteobacteria</taxon>
        <taxon>Sphingomonadales</taxon>
        <taxon>Erythrobacteraceae</taxon>
        <taxon>Croceicoccus</taxon>
    </lineage>
</organism>
<keyword evidence="5" id="KW-0997">Cell inner membrane</keyword>
<dbReference type="PATRIC" id="fig|1348774.3.peg.389"/>
<dbReference type="RefSeq" id="WP_047819691.1">
    <property type="nucleotide sequence ID" value="NZ_CP011770.1"/>
</dbReference>
<dbReference type="EMBL" id="CP011770">
    <property type="protein sequence ID" value="AKM08995.1"/>
    <property type="molecule type" value="Genomic_DNA"/>
</dbReference>
<dbReference type="GO" id="GO:0055085">
    <property type="term" value="P:transmembrane transport"/>
    <property type="evidence" value="ECO:0007669"/>
    <property type="project" value="InterPro"/>
</dbReference>
<dbReference type="PANTHER" id="PTHR33446:SF2">
    <property type="entry name" value="PROTEIN TONB"/>
    <property type="match status" value="1"/>
</dbReference>
<keyword evidence="12" id="KW-1185">Reference proteome</keyword>
<evidence type="ECO:0000256" key="4">
    <source>
        <dbReference type="ARBA" id="ARBA00022475"/>
    </source>
</evidence>
<dbReference type="KEGG" id="cna:AB433_01835"/>
<evidence type="ECO:0000256" key="1">
    <source>
        <dbReference type="ARBA" id="ARBA00004383"/>
    </source>
</evidence>
<evidence type="ECO:0000256" key="7">
    <source>
        <dbReference type="ARBA" id="ARBA00022927"/>
    </source>
</evidence>
<evidence type="ECO:0000256" key="9">
    <source>
        <dbReference type="ARBA" id="ARBA00023136"/>
    </source>
</evidence>
<keyword evidence="4" id="KW-1003">Cell membrane</keyword>
<evidence type="ECO:0000256" key="2">
    <source>
        <dbReference type="ARBA" id="ARBA00006555"/>
    </source>
</evidence>
<keyword evidence="3" id="KW-0813">Transport</keyword>
<dbReference type="NCBIfam" id="TIGR01352">
    <property type="entry name" value="tonB_Cterm"/>
    <property type="match status" value="1"/>
</dbReference>
<dbReference type="InterPro" id="IPR006260">
    <property type="entry name" value="TonB/TolA_C"/>
</dbReference>
<dbReference type="GO" id="GO:0031992">
    <property type="term" value="F:energy transducer activity"/>
    <property type="evidence" value="ECO:0007669"/>
    <property type="project" value="TreeGrafter"/>
</dbReference>
<comment type="similarity">
    <text evidence="2">Belongs to the TonB family.</text>
</comment>
<protein>
    <recommendedName>
        <fullName evidence="10">TonB C-terminal domain-containing protein</fullName>
    </recommendedName>
</protein>
<dbReference type="PROSITE" id="PS52015">
    <property type="entry name" value="TONB_CTD"/>
    <property type="match status" value="1"/>
</dbReference>
<dbReference type="GO" id="GO:0015031">
    <property type="term" value="P:protein transport"/>
    <property type="evidence" value="ECO:0007669"/>
    <property type="project" value="UniProtKB-KW"/>
</dbReference>
<comment type="subcellular location">
    <subcellularLocation>
        <location evidence="1">Cell inner membrane</location>
        <topology evidence="1">Single-pass membrane protein</topology>
        <orientation evidence="1">Periplasmic side</orientation>
    </subcellularLocation>
</comment>
<accession>A0A0G3XBP4</accession>
<evidence type="ECO:0000256" key="8">
    <source>
        <dbReference type="ARBA" id="ARBA00022989"/>
    </source>
</evidence>
<dbReference type="SUPFAM" id="SSF74653">
    <property type="entry name" value="TolA/TonB C-terminal domain"/>
    <property type="match status" value="1"/>
</dbReference>
<dbReference type="AlphaFoldDB" id="A0A0G3XBP4"/>
<reference evidence="11 12" key="1">
    <citation type="submission" date="2015-06" db="EMBL/GenBank/DDBJ databases">
        <authorList>
            <person name="Zeng Y."/>
            <person name="Huang Y."/>
        </authorList>
    </citation>
    <scope>NUCLEOTIDE SEQUENCE [LARGE SCALE GENOMIC DNA]</scope>
    <source>
        <strain evidence="11 12">PQ-2</strain>
    </source>
</reference>
<dbReference type="Proteomes" id="UP000035287">
    <property type="component" value="Chromosome"/>
</dbReference>
<evidence type="ECO:0000259" key="10">
    <source>
        <dbReference type="PROSITE" id="PS52015"/>
    </source>
</evidence>
<evidence type="ECO:0000256" key="5">
    <source>
        <dbReference type="ARBA" id="ARBA00022519"/>
    </source>
</evidence>
<dbReference type="InterPro" id="IPR037682">
    <property type="entry name" value="TonB_C"/>
</dbReference>
<name>A0A0G3XBP4_9SPHN</name>
<keyword evidence="8" id="KW-1133">Transmembrane helix</keyword>